<comment type="subcellular location">
    <subcellularLocation>
        <location evidence="1">Cell membrane</location>
    </subcellularLocation>
</comment>
<feature type="region of interest" description="Disordered" evidence="7">
    <location>
        <begin position="132"/>
        <end position="192"/>
    </location>
</feature>
<dbReference type="PANTHER" id="PTHR33541:SF11">
    <property type="entry name" value="PROTEIN BIG GRAIN 1-LIKE E"/>
    <property type="match status" value="1"/>
</dbReference>
<proteinExistence type="inferred from homology"/>
<feature type="compositionally biased region" description="Polar residues" evidence="7">
    <location>
        <begin position="163"/>
        <end position="187"/>
    </location>
</feature>
<keyword evidence="9" id="KW-1185">Reference proteome</keyword>
<evidence type="ECO:0008006" key="10">
    <source>
        <dbReference type="Google" id="ProtNLM"/>
    </source>
</evidence>
<dbReference type="AlphaFoldDB" id="A0AAV7DRI5"/>
<evidence type="ECO:0000256" key="2">
    <source>
        <dbReference type="ARBA" id="ARBA00010067"/>
    </source>
</evidence>
<dbReference type="Proteomes" id="UP000825729">
    <property type="component" value="Unassembled WGS sequence"/>
</dbReference>
<sequence length="361" mass="40247">MASMVARDSSTDQLFMNSRNRRDSGELDVFEAARYFSGRPEGTNNIGGGFVGATDHPIPRRYLIMEEKDRSTMWVGGRKSLDMPMKDLLPSQSYINVDHDQNKLVAKGKKSKQPSSPGGRLASFLNSLFSQTSSKKKSKSSSQSVKDEEDQSPGGRRKRRSSISHFRSTATSYTDPKSLYSSSSSGFRTPPPYNIIHTPTKVLYKDLKGYSDHKQVVPLPKCNIGQDMRSVTFCPQIKVSKIDESVKSINNIDGFSEKNKIPSNGHLEEKIFYNTSTTGLSDKSRSTSVHRERRWLDEVSSLKNFGRAAEDNMDDGADSDSSSDLFELQNYDLGVYSNGLPVYETTNIMESIKRSAPNIAN</sequence>
<evidence type="ECO:0000256" key="4">
    <source>
        <dbReference type="ARBA" id="ARBA00022475"/>
    </source>
</evidence>
<accession>A0AAV7DRI5</accession>
<dbReference type="EMBL" id="JAINDJ010000008">
    <property type="protein sequence ID" value="KAG9439170.1"/>
    <property type="molecule type" value="Genomic_DNA"/>
</dbReference>
<evidence type="ECO:0000256" key="1">
    <source>
        <dbReference type="ARBA" id="ARBA00004236"/>
    </source>
</evidence>
<protein>
    <recommendedName>
        <fullName evidence="10">Protein BIG GRAIN 1-like E</fullName>
    </recommendedName>
</protein>
<keyword evidence="3" id="KW-0813">Transport</keyword>
<keyword evidence="6" id="KW-0927">Auxin signaling pathway</keyword>
<evidence type="ECO:0000313" key="9">
    <source>
        <dbReference type="Proteomes" id="UP000825729"/>
    </source>
</evidence>
<evidence type="ECO:0000313" key="8">
    <source>
        <dbReference type="EMBL" id="KAG9439170.1"/>
    </source>
</evidence>
<keyword evidence="4" id="KW-1003">Cell membrane</keyword>
<comment type="caution">
    <text evidence="8">The sequence shown here is derived from an EMBL/GenBank/DDBJ whole genome shotgun (WGS) entry which is preliminary data.</text>
</comment>
<evidence type="ECO:0000256" key="5">
    <source>
        <dbReference type="ARBA" id="ARBA00023136"/>
    </source>
</evidence>
<organism evidence="8 9">
    <name type="scientific">Aristolochia fimbriata</name>
    <name type="common">White veined hardy Dutchman's pipe vine</name>
    <dbReference type="NCBI Taxonomy" id="158543"/>
    <lineage>
        <taxon>Eukaryota</taxon>
        <taxon>Viridiplantae</taxon>
        <taxon>Streptophyta</taxon>
        <taxon>Embryophyta</taxon>
        <taxon>Tracheophyta</taxon>
        <taxon>Spermatophyta</taxon>
        <taxon>Magnoliopsida</taxon>
        <taxon>Magnoliidae</taxon>
        <taxon>Piperales</taxon>
        <taxon>Aristolochiaceae</taxon>
        <taxon>Aristolochia</taxon>
    </lineage>
</organism>
<dbReference type="PANTHER" id="PTHR33541">
    <property type="entry name" value="PROTEIN BIG GRAIN 1-LIKE A-RELATED"/>
    <property type="match status" value="1"/>
</dbReference>
<keyword evidence="5" id="KW-0472">Membrane</keyword>
<dbReference type="InterPro" id="IPR039621">
    <property type="entry name" value="BG1-like"/>
</dbReference>
<name>A0AAV7DRI5_ARIFI</name>
<comment type="similarity">
    <text evidence="2">Belongs to the BIG GRAIN 1 (BG1) plant protein family.</text>
</comment>
<reference evidence="8 9" key="1">
    <citation type="submission" date="2021-07" db="EMBL/GenBank/DDBJ databases">
        <title>The Aristolochia fimbriata genome: insights into angiosperm evolution, floral development and chemical biosynthesis.</title>
        <authorList>
            <person name="Jiao Y."/>
        </authorList>
    </citation>
    <scope>NUCLEOTIDE SEQUENCE [LARGE SCALE GENOMIC DNA]</scope>
    <source>
        <strain evidence="8">IBCAS-2021</strain>
        <tissue evidence="8">Leaf</tissue>
    </source>
</reference>
<gene>
    <name evidence="8" type="ORF">H6P81_019335</name>
</gene>
<dbReference type="GO" id="GO:0005886">
    <property type="term" value="C:plasma membrane"/>
    <property type="evidence" value="ECO:0007669"/>
    <property type="project" value="UniProtKB-SubCell"/>
</dbReference>
<evidence type="ECO:0000256" key="3">
    <source>
        <dbReference type="ARBA" id="ARBA00022448"/>
    </source>
</evidence>
<dbReference type="GO" id="GO:0009734">
    <property type="term" value="P:auxin-activated signaling pathway"/>
    <property type="evidence" value="ECO:0007669"/>
    <property type="project" value="UniProtKB-KW"/>
</dbReference>
<evidence type="ECO:0000256" key="7">
    <source>
        <dbReference type="SAM" id="MobiDB-lite"/>
    </source>
</evidence>
<evidence type="ECO:0000256" key="6">
    <source>
        <dbReference type="ARBA" id="ARBA00023294"/>
    </source>
</evidence>